<dbReference type="Gene3D" id="3.20.20.70">
    <property type="entry name" value="Aldolase class I"/>
    <property type="match status" value="1"/>
</dbReference>
<evidence type="ECO:0000256" key="5">
    <source>
        <dbReference type="ARBA" id="ARBA00022723"/>
    </source>
</evidence>
<dbReference type="UniPathway" id="UPA00344"/>
<evidence type="ECO:0000256" key="2">
    <source>
        <dbReference type="ARBA" id="ARBA00012167"/>
    </source>
</evidence>
<feature type="domain" description="Radical SAM core" evidence="13">
    <location>
        <begin position="28"/>
        <end position="260"/>
    </location>
</feature>
<evidence type="ECO:0000313" key="15">
    <source>
        <dbReference type="Proteomes" id="UP000009282"/>
    </source>
</evidence>
<evidence type="ECO:0000256" key="7">
    <source>
        <dbReference type="ARBA" id="ARBA00023004"/>
    </source>
</evidence>
<dbReference type="STRING" id="1085623.GNIT_0381"/>
<dbReference type="InterPro" id="IPR058240">
    <property type="entry name" value="rSAM_sf"/>
</dbReference>
<dbReference type="AlphaFoldDB" id="G4QJC9"/>
<dbReference type="EC" id="4.1.99.22" evidence="2"/>
<dbReference type="HOGENOM" id="CLU_009273_0_1_6"/>
<name>G4QJC9_GLANF</name>
<evidence type="ECO:0000256" key="12">
    <source>
        <dbReference type="ARBA" id="ARBA00048697"/>
    </source>
</evidence>
<dbReference type="SFLD" id="SFLDG01067">
    <property type="entry name" value="SPASM/twitch_domain_containing"/>
    <property type="match status" value="1"/>
</dbReference>
<dbReference type="Pfam" id="PF04055">
    <property type="entry name" value="Radical_SAM"/>
    <property type="match status" value="1"/>
</dbReference>
<evidence type="ECO:0000256" key="3">
    <source>
        <dbReference type="ARBA" id="ARBA00022485"/>
    </source>
</evidence>
<dbReference type="InterPro" id="IPR013785">
    <property type="entry name" value="Aldolase_TIM"/>
</dbReference>
<evidence type="ECO:0000256" key="10">
    <source>
        <dbReference type="ARBA" id="ARBA00023150"/>
    </source>
</evidence>
<protein>
    <recommendedName>
        <fullName evidence="2">GTP 3',8-cyclase</fullName>
        <ecNumber evidence="2">4.1.99.22</ecNumber>
    </recommendedName>
</protein>
<dbReference type="EMBL" id="CP003060">
    <property type="protein sequence ID" value="AEP28535.1"/>
    <property type="molecule type" value="Genomic_DNA"/>
</dbReference>
<dbReference type="PANTHER" id="PTHR22960">
    <property type="entry name" value="MOLYBDOPTERIN COFACTOR SYNTHESIS PROTEIN A"/>
    <property type="match status" value="1"/>
</dbReference>
<dbReference type="SUPFAM" id="SSF102114">
    <property type="entry name" value="Radical SAM enzymes"/>
    <property type="match status" value="1"/>
</dbReference>
<keyword evidence="3" id="KW-0004">4Fe-4S</keyword>
<dbReference type="NCBIfam" id="TIGR02666">
    <property type="entry name" value="moaA"/>
    <property type="match status" value="1"/>
</dbReference>
<dbReference type="GO" id="GO:0006777">
    <property type="term" value="P:Mo-molybdopterin cofactor biosynthetic process"/>
    <property type="evidence" value="ECO:0007669"/>
    <property type="project" value="UniProtKB-KW"/>
</dbReference>
<dbReference type="KEGG" id="gni:GNIT_0381"/>
<dbReference type="GO" id="GO:0061798">
    <property type="term" value="F:GTP 3',8'-cyclase activity"/>
    <property type="evidence" value="ECO:0007669"/>
    <property type="project" value="UniProtKB-EC"/>
</dbReference>
<reference evidence="14 15" key="1">
    <citation type="journal article" date="2011" name="J. Bacteriol.">
        <title>Complete genome sequence of seawater bacterium Glaciecola nitratireducens FR1064T.</title>
        <authorList>
            <person name="Bian F."/>
            <person name="Qin Q.L."/>
            <person name="Xie B.B."/>
            <person name="Shu Y.L."/>
            <person name="Zhang X.Y."/>
            <person name="Yu Y."/>
            <person name="Chen B."/>
            <person name="Chen X.L."/>
            <person name="Zhou B.C."/>
            <person name="Zhang Y.Z."/>
        </authorList>
    </citation>
    <scope>NUCLEOTIDE SEQUENCE [LARGE SCALE GENOMIC DNA]</scope>
    <source>
        <strain evidence="15">JCM 12485 / KCTC 12276 / FR1064</strain>
    </source>
</reference>
<dbReference type="Proteomes" id="UP000009282">
    <property type="component" value="Chromosome"/>
</dbReference>
<gene>
    <name evidence="14" type="primary">moaA</name>
    <name evidence="14" type="ordered locus">GNIT_0381</name>
</gene>
<dbReference type="Pfam" id="PF06463">
    <property type="entry name" value="Mob_synth_C"/>
    <property type="match status" value="1"/>
</dbReference>
<accession>G4QJC9</accession>
<dbReference type="GO" id="GO:0061799">
    <property type="term" value="F:cyclic pyranopterin monophosphate synthase activity"/>
    <property type="evidence" value="ECO:0007669"/>
    <property type="project" value="TreeGrafter"/>
</dbReference>
<evidence type="ECO:0000256" key="1">
    <source>
        <dbReference type="ARBA" id="ARBA00001966"/>
    </source>
</evidence>
<evidence type="ECO:0000256" key="6">
    <source>
        <dbReference type="ARBA" id="ARBA00022741"/>
    </source>
</evidence>
<evidence type="ECO:0000256" key="8">
    <source>
        <dbReference type="ARBA" id="ARBA00023014"/>
    </source>
</evidence>
<dbReference type="InterPro" id="IPR010505">
    <property type="entry name" value="MoaA_twitch"/>
</dbReference>
<dbReference type="PROSITE" id="PS01305">
    <property type="entry name" value="MOAA_NIFB_PQQE"/>
    <property type="match status" value="1"/>
</dbReference>
<keyword evidence="10" id="KW-0501">Molybdenum cofactor biosynthesis</keyword>
<keyword evidence="15" id="KW-1185">Reference proteome</keyword>
<comment type="cofactor">
    <cofactor evidence="1">
        <name>[4Fe-4S] cluster</name>
        <dbReference type="ChEBI" id="CHEBI:49883"/>
    </cofactor>
</comment>
<dbReference type="SMART" id="SM00729">
    <property type="entry name" value="Elp3"/>
    <property type="match status" value="1"/>
</dbReference>
<dbReference type="InterPro" id="IPR013483">
    <property type="entry name" value="MoaA"/>
</dbReference>
<dbReference type="GO" id="GO:0005525">
    <property type="term" value="F:GTP binding"/>
    <property type="evidence" value="ECO:0007669"/>
    <property type="project" value="UniProtKB-KW"/>
</dbReference>
<evidence type="ECO:0000256" key="9">
    <source>
        <dbReference type="ARBA" id="ARBA00023134"/>
    </source>
</evidence>
<dbReference type="OrthoDB" id="9763993at2"/>
<dbReference type="SFLD" id="SFLDG01386">
    <property type="entry name" value="main_SPASM_domain-containing"/>
    <property type="match status" value="1"/>
</dbReference>
<dbReference type="InterPro" id="IPR050105">
    <property type="entry name" value="MoCo_biosynth_MoaA/MoaC"/>
</dbReference>
<keyword evidence="6" id="KW-0547">Nucleotide-binding</keyword>
<keyword evidence="9" id="KW-0342">GTP-binding</keyword>
<keyword evidence="5" id="KW-0479">Metal-binding</keyword>
<dbReference type="SFLD" id="SFLDS00029">
    <property type="entry name" value="Radical_SAM"/>
    <property type="match status" value="1"/>
</dbReference>
<evidence type="ECO:0000313" key="14">
    <source>
        <dbReference type="EMBL" id="AEP28535.1"/>
    </source>
</evidence>
<dbReference type="InterPro" id="IPR007197">
    <property type="entry name" value="rSAM"/>
</dbReference>
<dbReference type="InterPro" id="IPR006638">
    <property type="entry name" value="Elp3/MiaA/NifB-like_rSAM"/>
</dbReference>
<dbReference type="GO" id="GO:0046872">
    <property type="term" value="F:metal ion binding"/>
    <property type="evidence" value="ECO:0007669"/>
    <property type="project" value="UniProtKB-KW"/>
</dbReference>
<proteinExistence type="predicted"/>
<dbReference type="InterPro" id="IPR000385">
    <property type="entry name" value="MoaA_NifB_PqqE_Fe-S-bd_CS"/>
</dbReference>
<organism evidence="14 15">
    <name type="scientific">Glaciecola nitratireducens (strain JCM 12485 / KCTC 12276 / FR1064)</name>
    <dbReference type="NCBI Taxonomy" id="1085623"/>
    <lineage>
        <taxon>Bacteria</taxon>
        <taxon>Pseudomonadati</taxon>
        <taxon>Pseudomonadota</taxon>
        <taxon>Gammaproteobacteria</taxon>
        <taxon>Alteromonadales</taxon>
        <taxon>Alteromonadaceae</taxon>
        <taxon>Brumicola</taxon>
    </lineage>
</organism>
<keyword evidence="8" id="KW-0411">Iron-sulfur</keyword>
<keyword evidence="11" id="KW-0456">Lyase</keyword>
<keyword evidence="4" id="KW-0949">S-adenosyl-L-methionine</keyword>
<evidence type="ECO:0000256" key="11">
    <source>
        <dbReference type="ARBA" id="ARBA00023239"/>
    </source>
</evidence>
<dbReference type="PANTHER" id="PTHR22960:SF28">
    <property type="entry name" value="GTP 3',8-CYCLASE"/>
    <property type="match status" value="1"/>
</dbReference>
<dbReference type="PROSITE" id="PS51918">
    <property type="entry name" value="RADICAL_SAM"/>
    <property type="match status" value="1"/>
</dbReference>
<evidence type="ECO:0000256" key="4">
    <source>
        <dbReference type="ARBA" id="ARBA00022691"/>
    </source>
</evidence>
<dbReference type="eggNOG" id="COG2896">
    <property type="taxonomic scope" value="Bacteria"/>
</dbReference>
<evidence type="ECO:0000259" key="13">
    <source>
        <dbReference type="PROSITE" id="PS51918"/>
    </source>
</evidence>
<dbReference type="GO" id="GO:0051539">
    <property type="term" value="F:4 iron, 4 sulfur cluster binding"/>
    <property type="evidence" value="ECO:0007669"/>
    <property type="project" value="UniProtKB-KW"/>
</dbReference>
<keyword evidence="7" id="KW-0408">Iron</keyword>
<dbReference type="InterPro" id="IPR040064">
    <property type="entry name" value="MoaA-like"/>
</dbReference>
<dbReference type="SFLD" id="SFLDG01383">
    <property type="entry name" value="cyclic_pyranopterin_phosphate"/>
    <property type="match status" value="1"/>
</dbReference>
<sequence>MNNYSAHTVSQHIPIKNVGEHAVPLMDKFGRRFEYLRLSITDVCNFSCQYCLPDGYQCDTPRNFMSASELNAVVHAFAKMGTKKVRITGGEPALRNDLTTIIQQTASVEGIEQVAITTNGYKLEKDLRAWVDAGLTSLNVSIDSLDPRQFQQITGDGRLPSILKGLELAVELGLQVKVNAVLLKEFNASQLSLFFDFVKSNNITLRFIELMQTGDNEAFFNAQHVSGESIENKLIDMGWSRKQKAQWAGPAKVYRHEDYLGRIGLIMPYSKDFCADCNRLRISALGKLHLCLFSEKGLDLRDTIAKSLNEQDPSCLVTEIQNMLGHKEATHYLDKGFTGATQHLAMLGG</sequence>
<dbReference type="CDD" id="cd01335">
    <property type="entry name" value="Radical_SAM"/>
    <property type="match status" value="1"/>
</dbReference>
<comment type="catalytic activity">
    <reaction evidence="12">
        <text>GTP + AH2 + S-adenosyl-L-methionine = (8S)-3',8-cyclo-7,8-dihydroguanosine 5'-triphosphate + 5'-deoxyadenosine + L-methionine + A + H(+)</text>
        <dbReference type="Rhea" id="RHEA:49576"/>
        <dbReference type="ChEBI" id="CHEBI:13193"/>
        <dbReference type="ChEBI" id="CHEBI:15378"/>
        <dbReference type="ChEBI" id="CHEBI:17319"/>
        <dbReference type="ChEBI" id="CHEBI:17499"/>
        <dbReference type="ChEBI" id="CHEBI:37565"/>
        <dbReference type="ChEBI" id="CHEBI:57844"/>
        <dbReference type="ChEBI" id="CHEBI:59789"/>
        <dbReference type="ChEBI" id="CHEBI:131766"/>
        <dbReference type="EC" id="4.1.99.22"/>
    </reaction>
</comment>
<dbReference type="CDD" id="cd21117">
    <property type="entry name" value="Twitch_MoaA"/>
    <property type="match status" value="1"/>
</dbReference>